<feature type="domain" description="SLH" evidence="3">
    <location>
        <begin position="1061"/>
        <end position="1124"/>
    </location>
</feature>
<feature type="chain" id="PRO_5047054717" evidence="2">
    <location>
        <begin position="29"/>
        <end position="1183"/>
    </location>
</feature>
<dbReference type="RefSeq" id="WP_186969379.1">
    <property type="nucleotide sequence ID" value="NZ_JACOPK010000003.1"/>
</dbReference>
<feature type="signal peptide" evidence="2">
    <location>
        <begin position="1"/>
        <end position="28"/>
    </location>
</feature>
<dbReference type="PROSITE" id="PS51272">
    <property type="entry name" value="SLH"/>
    <property type="match status" value="3"/>
</dbReference>
<sequence>MRKRLTSILLTLAMLVGLLPALSPQAEAAADDATALLQEVSTKTSVPSGYTPIYDADDLQNMQEDLTANYILMNDIDLSGINWKPMQPSRTGVYTSGFTGTLDGNGFTIRNLTVNAEQYDNGALFYQNEGTIQNLRVTGQINLTSKSGIVRFAASLAIYNKGTIYNCTSAAGITAGGDMPVRVGGLVSENKGTIDYCRYTGTIHASAGGGEVSVGGITYINDNSAVISHCENVGIILAESGNSTEVKDTISSLVNESSIHLGGIAGKTDWHSTIDQCRATCTIRITGESHYEYWYIGGIVGSGFVATFSNCCFNGTLSINVDIKDVASGIYKVGGLAGDGGYESKYENCYVSGVITDSSPSLGGVPAWLASDAPGCEFTACYYPAGTLDPFVLNKPSEEKGYTAVPLASMASKATFPEYDFSSVWTMGQSYPIQKVFTHLSNGSSTPIAKPTEDTAVIDASEYIQQHVSFAQSNGYSQQMDQRMAKLLADAQNTTAANAGEAAYDILNTASELSKFKSLSIFDNPYDAMLTELILSATSSEVDSLNTRIEAENLKLANSIWDMILKVQPNYSAKESTYKPAIQELLSDPESLKQRSPDIFEKLAAAIEQYRDDKGTRSALNFISGTTNFFGKVGDALDVLEDYQNTLDWIIGCSNYVSVVHAYEALNEEYIQTLHQVAGKMGNSAYATSFRSALQKYDDWLNCEVIAEALEFTTSFAKLTYDTLSPLTENVMTYYLSGCLGLDVTNVTVVVAAYNLGWSLSNTLTGNDKMVESREIIRASYYVEDALYGILQADREELKNKKDLSSAQKFDASYMLLRTSEMYALQAYKDYLDASEKSFTQGLLHLGNNNFNTTETTLANFAILRWDAAMCHGQAVRDQMMSELIIACPTDVYVENEDGETVLTIEDGVVTTCAAGVSAAVAGDTKVLGLTGGPYNITIWGTDRGTMDVSYTAYSSTGRVLKQQHYDNLPLTDGCLYESSIEPSSSTSVDFTLDGDAPENNFRFTDVPESAYFYEPVLWAVENGVTSGTSATKFSPYEGCTRGQVVTFLWRAAGCPEPESSYNPFSDVPSNAYYHDAVLWAAEEGITTGTSRTRFEPNATVTRAQTVTFLWRWAGSPEPGSAGSFRDVPYRAYYADAVAWAVEYGITNGTAPGLFSPAQTCTRAQIVTFLYRDLAAEWEDYET</sequence>
<reference evidence="4 5" key="1">
    <citation type="submission" date="2020-08" db="EMBL/GenBank/DDBJ databases">
        <title>Genome public.</title>
        <authorList>
            <person name="Liu C."/>
            <person name="Sun Q."/>
        </authorList>
    </citation>
    <scope>NUCLEOTIDE SEQUENCE [LARGE SCALE GENOMIC DNA]</scope>
    <source>
        <strain evidence="4 5">M2</strain>
    </source>
</reference>
<feature type="domain" description="SLH" evidence="3">
    <location>
        <begin position="1000"/>
        <end position="1060"/>
    </location>
</feature>
<feature type="domain" description="SLH" evidence="3">
    <location>
        <begin position="1125"/>
        <end position="1183"/>
    </location>
</feature>
<name>A0ABR7GL93_9FIRM</name>
<gene>
    <name evidence="4" type="ORF">H8S02_03855</name>
</gene>
<dbReference type="EMBL" id="JACOPK010000003">
    <property type="protein sequence ID" value="MBC5695080.1"/>
    <property type="molecule type" value="Genomic_DNA"/>
</dbReference>
<comment type="caution">
    <text evidence="4">The sequence shown here is derived from an EMBL/GenBank/DDBJ whole genome shotgun (WGS) entry which is preliminary data.</text>
</comment>
<keyword evidence="2" id="KW-0732">Signal</keyword>
<protein>
    <submittedName>
        <fullName evidence="4">S-layer homology domain-containing protein</fullName>
    </submittedName>
</protein>
<keyword evidence="1" id="KW-0677">Repeat</keyword>
<accession>A0ABR7GL93</accession>
<evidence type="ECO:0000259" key="3">
    <source>
        <dbReference type="PROSITE" id="PS51272"/>
    </source>
</evidence>
<dbReference type="Gene3D" id="2.160.20.110">
    <property type="match status" value="1"/>
</dbReference>
<evidence type="ECO:0000313" key="5">
    <source>
        <dbReference type="Proteomes" id="UP000641741"/>
    </source>
</evidence>
<evidence type="ECO:0000256" key="2">
    <source>
        <dbReference type="SAM" id="SignalP"/>
    </source>
</evidence>
<proteinExistence type="predicted"/>
<organism evidence="4 5">
    <name type="scientific">Agathobaculum hominis</name>
    <dbReference type="NCBI Taxonomy" id="2763014"/>
    <lineage>
        <taxon>Bacteria</taxon>
        <taxon>Bacillati</taxon>
        <taxon>Bacillota</taxon>
        <taxon>Clostridia</taxon>
        <taxon>Eubacteriales</taxon>
        <taxon>Butyricicoccaceae</taxon>
        <taxon>Agathobaculum</taxon>
    </lineage>
</organism>
<dbReference type="Pfam" id="PF00395">
    <property type="entry name" value="SLH"/>
    <property type="match status" value="3"/>
</dbReference>
<evidence type="ECO:0000313" key="4">
    <source>
        <dbReference type="EMBL" id="MBC5695080.1"/>
    </source>
</evidence>
<keyword evidence="5" id="KW-1185">Reference proteome</keyword>
<dbReference type="Proteomes" id="UP000641741">
    <property type="component" value="Unassembled WGS sequence"/>
</dbReference>
<evidence type="ECO:0000256" key="1">
    <source>
        <dbReference type="ARBA" id="ARBA00022737"/>
    </source>
</evidence>
<dbReference type="InterPro" id="IPR001119">
    <property type="entry name" value="SLH_dom"/>
</dbReference>